<dbReference type="CDD" id="cd00130">
    <property type="entry name" value="PAS"/>
    <property type="match status" value="2"/>
</dbReference>
<evidence type="ECO:0000256" key="5">
    <source>
        <dbReference type="ARBA" id="ARBA00022691"/>
    </source>
</evidence>
<dbReference type="EMBL" id="JAAVTX010000002">
    <property type="protein sequence ID" value="NKE44286.1"/>
    <property type="molecule type" value="Genomic_DNA"/>
</dbReference>
<keyword evidence="3" id="KW-0489">Methyltransferase</keyword>
<protein>
    <recommendedName>
        <fullName evidence="2">protein-glutamate O-methyltransferase</fullName>
        <ecNumber evidence="2">2.1.1.80</ecNumber>
    </recommendedName>
</protein>
<feature type="region of interest" description="Disordered" evidence="6">
    <location>
        <begin position="442"/>
        <end position="463"/>
    </location>
</feature>
<dbReference type="SUPFAM" id="SSF53335">
    <property type="entry name" value="S-adenosyl-L-methionine-dependent methyltransferases"/>
    <property type="match status" value="1"/>
</dbReference>
<keyword evidence="5" id="KW-0949">S-adenosyl-L-methionine</keyword>
<dbReference type="InterPro" id="IPR035965">
    <property type="entry name" value="PAS-like_dom_sf"/>
</dbReference>
<dbReference type="RefSeq" id="WP_168048165.1">
    <property type="nucleotide sequence ID" value="NZ_JAATJR010000002.1"/>
</dbReference>
<evidence type="ECO:0000259" key="8">
    <source>
        <dbReference type="PROSITE" id="PS50123"/>
    </source>
</evidence>
<accession>A0ABX1EUH2</accession>
<evidence type="ECO:0000256" key="1">
    <source>
        <dbReference type="ARBA" id="ARBA00001541"/>
    </source>
</evidence>
<evidence type="ECO:0000256" key="2">
    <source>
        <dbReference type="ARBA" id="ARBA00012534"/>
    </source>
</evidence>
<dbReference type="Gene3D" id="3.30.450.20">
    <property type="entry name" value="PAS domain"/>
    <property type="match status" value="2"/>
</dbReference>
<dbReference type="Pfam" id="PF01739">
    <property type="entry name" value="CheR"/>
    <property type="match status" value="1"/>
</dbReference>
<dbReference type="SUPFAM" id="SSF90257">
    <property type="entry name" value="Myosin rod fragments"/>
    <property type="match status" value="1"/>
</dbReference>
<evidence type="ECO:0000313" key="10">
    <source>
        <dbReference type="Proteomes" id="UP000765160"/>
    </source>
</evidence>
<name>A0ABX1EUH2_9PROT</name>
<proteinExistence type="predicted"/>
<reference evidence="9 10" key="1">
    <citation type="submission" date="2020-03" db="EMBL/GenBank/DDBJ databases">
        <title>Roseomonas selenitidurans sp. nov. isolated from soil.</title>
        <authorList>
            <person name="Liu H."/>
        </authorList>
    </citation>
    <scope>NUCLEOTIDE SEQUENCE [LARGE SCALE GENOMIC DNA]</scope>
    <source>
        <strain evidence="9 10">JCM 15073</strain>
    </source>
</reference>
<dbReference type="InterPro" id="IPR022641">
    <property type="entry name" value="CheR_N"/>
</dbReference>
<dbReference type="InterPro" id="IPR000014">
    <property type="entry name" value="PAS"/>
</dbReference>
<dbReference type="SUPFAM" id="SSF55785">
    <property type="entry name" value="PYP-like sensor domain (PAS domain)"/>
    <property type="match status" value="3"/>
</dbReference>
<dbReference type="PROSITE" id="PS50112">
    <property type="entry name" value="PAS"/>
    <property type="match status" value="1"/>
</dbReference>
<evidence type="ECO:0000256" key="3">
    <source>
        <dbReference type="ARBA" id="ARBA00022603"/>
    </source>
</evidence>
<comment type="catalytic activity">
    <reaction evidence="1">
        <text>L-glutamyl-[protein] + S-adenosyl-L-methionine = [protein]-L-glutamate 5-O-methyl ester + S-adenosyl-L-homocysteine</text>
        <dbReference type="Rhea" id="RHEA:24452"/>
        <dbReference type="Rhea" id="RHEA-COMP:10208"/>
        <dbReference type="Rhea" id="RHEA-COMP:10311"/>
        <dbReference type="ChEBI" id="CHEBI:29973"/>
        <dbReference type="ChEBI" id="CHEBI:57856"/>
        <dbReference type="ChEBI" id="CHEBI:59789"/>
        <dbReference type="ChEBI" id="CHEBI:82795"/>
        <dbReference type="EC" id="2.1.1.80"/>
    </reaction>
</comment>
<dbReference type="Pfam" id="PF13188">
    <property type="entry name" value="PAS_8"/>
    <property type="match status" value="1"/>
</dbReference>
<dbReference type="PROSITE" id="PS50123">
    <property type="entry name" value="CHER"/>
    <property type="match status" value="1"/>
</dbReference>
<dbReference type="SMART" id="SM00091">
    <property type="entry name" value="PAS"/>
    <property type="match status" value="3"/>
</dbReference>
<comment type="caution">
    <text evidence="9">The sequence shown here is derived from an EMBL/GenBank/DDBJ whole genome shotgun (WGS) entry which is preliminary data.</text>
</comment>
<dbReference type="Pfam" id="PF03705">
    <property type="entry name" value="CheR_N"/>
    <property type="match status" value="1"/>
</dbReference>
<feature type="domain" description="PAS" evidence="7">
    <location>
        <begin position="503"/>
        <end position="573"/>
    </location>
</feature>
<dbReference type="Gene3D" id="1.10.287.620">
    <property type="entry name" value="Helix Hairpins"/>
    <property type="match status" value="1"/>
</dbReference>
<evidence type="ECO:0000256" key="4">
    <source>
        <dbReference type="ARBA" id="ARBA00022679"/>
    </source>
</evidence>
<evidence type="ECO:0000256" key="6">
    <source>
        <dbReference type="SAM" id="MobiDB-lite"/>
    </source>
</evidence>
<sequence>MSGTETVEPDLQALIRHIQESRGVDFRGYKKSSLRRRIQRRMEEVGIDGFAAYHAFLEAHPDEFPALLNTVLINVTSFFRDPEAWEALRSDVVPRLVERIGETGQLRIWSVGCATGEEPYSLAMAFAEVLGPDACNRLKIYATDLDEDALRTARQATYTPRDVEGVPPDLLARYFDRTPNHYVLQRELRKCVIFGRHNVVHDAPIIRIDLLVCRNLLIYLETDTQNQVLPRLHYALADDGLLFLGKAETQLARSRLFEAVDLKHRIFRKVPQGWRRSHGGSVTFAGPPATLGPGRAPTLHQRLLEALADGTAQAYLAVDNDGVLVFANPASRRLLEVGEGDLGRPFQDLAISYRPVELRSRIDEASRSGRAVRLEHLEYQHPPASPVRLTIDVTPLFARDGLQFATLLGFSDTTRAWTLQQELEAAQESLETTIEELQSANEELETTNEELQSTNEELETTNEELQSTNEELETMNEELRSTNDELEAANEELRLRQEETTEFRRHMDGVLRSMDAGIIVLDPSLKVRSWNRWNEAVWGLRAEEVVDRQALELDIGLPLEPLRSDMQRVLSGQVDHAETTIAAVDRRGRGLKCRVRISPLLYETAGPRGVVLIVEDVTEARQDQDYARYLGRILGHSLNEVYFLDPETLRFILVNRGGEQKLGQSIAQLRRIPFTDLLVGVSSLAFRAMLAPLLAGEVQELVVEAVLHRTDEAGGPAERPVEMCLQYFGDEMPPLLVAILHDIADRRRLTGEADRVAAPP</sequence>
<dbReference type="SUPFAM" id="SSF47757">
    <property type="entry name" value="Chemotaxis receptor methyltransferase CheR, N-terminal domain"/>
    <property type="match status" value="1"/>
</dbReference>
<dbReference type="NCBIfam" id="TIGR00229">
    <property type="entry name" value="sensory_box"/>
    <property type="match status" value="1"/>
</dbReference>
<dbReference type="InterPro" id="IPR000780">
    <property type="entry name" value="CheR_MeTrfase"/>
</dbReference>
<keyword evidence="10" id="KW-1185">Reference proteome</keyword>
<feature type="domain" description="CheR-type methyltransferase" evidence="8">
    <location>
        <begin position="1"/>
        <end position="249"/>
    </location>
</feature>
<dbReference type="Gene3D" id="1.10.155.10">
    <property type="entry name" value="Chemotaxis receptor methyltransferase CheR, N-terminal domain"/>
    <property type="match status" value="1"/>
</dbReference>
<dbReference type="PANTHER" id="PTHR24422">
    <property type="entry name" value="CHEMOTAXIS PROTEIN METHYLTRANSFERASE"/>
    <property type="match status" value="1"/>
</dbReference>
<dbReference type="PANTHER" id="PTHR24422:SF10">
    <property type="entry name" value="CHEMOTAXIS PROTEIN METHYLTRANSFERASE 2"/>
    <property type="match status" value="1"/>
</dbReference>
<gene>
    <name evidence="9" type="ORF">HB662_05820</name>
</gene>
<dbReference type="Gene3D" id="3.40.50.150">
    <property type="entry name" value="Vaccinia Virus protein VP39"/>
    <property type="match status" value="1"/>
</dbReference>
<dbReference type="InterPro" id="IPR029063">
    <property type="entry name" value="SAM-dependent_MTases_sf"/>
</dbReference>
<dbReference type="SMART" id="SM00138">
    <property type="entry name" value="MeTrc"/>
    <property type="match status" value="1"/>
</dbReference>
<evidence type="ECO:0000259" key="7">
    <source>
        <dbReference type="PROSITE" id="PS50112"/>
    </source>
</evidence>
<dbReference type="InterPro" id="IPR013656">
    <property type="entry name" value="PAS_4"/>
</dbReference>
<dbReference type="Pfam" id="PF08448">
    <property type="entry name" value="PAS_4"/>
    <property type="match status" value="1"/>
</dbReference>
<keyword evidence="4" id="KW-0808">Transferase</keyword>
<dbReference type="InterPro" id="IPR036804">
    <property type="entry name" value="CheR_N_sf"/>
</dbReference>
<organism evidence="9 10">
    <name type="scientific">Falsiroseomonas frigidaquae</name>
    <dbReference type="NCBI Taxonomy" id="487318"/>
    <lineage>
        <taxon>Bacteria</taxon>
        <taxon>Pseudomonadati</taxon>
        <taxon>Pseudomonadota</taxon>
        <taxon>Alphaproteobacteria</taxon>
        <taxon>Acetobacterales</taxon>
        <taxon>Roseomonadaceae</taxon>
        <taxon>Falsiroseomonas</taxon>
    </lineage>
</organism>
<evidence type="ECO:0000313" key="9">
    <source>
        <dbReference type="EMBL" id="NKE44286.1"/>
    </source>
</evidence>
<dbReference type="Proteomes" id="UP000765160">
    <property type="component" value="Unassembled WGS sequence"/>
</dbReference>
<dbReference type="InterPro" id="IPR022642">
    <property type="entry name" value="CheR_C"/>
</dbReference>
<dbReference type="PRINTS" id="PR00996">
    <property type="entry name" value="CHERMTFRASE"/>
</dbReference>
<dbReference type="EC" id="2.1.1.80" evidence="2"/>
<dbReference type="InterPro" id="IPR050903">
    <property type="entry name" value="Bact_Chemotaxis_MeTrfase"/>
</dbReference>